<evidence type="ECO:0000313" key="7">
    <source>
        <dbReference type="Proteomes" id="UP000619479"/>
    </source>
</evidence>
<sequence>MLAAADELFYAEGVHTVGIDRVIEHAGVAKASLYSCFGNKDGLVRAYLQGRHEQRRNRILGRIEQHDDPSDRLLAVFDSLAESAAKPSYRGCAFYNASAESDPDSVAAQESAASRAWTRALLTDLAREAGAADPATLAAQLVILYDGAMVGARQDHDPAAVLNARAVAATLLAANQTPSRVRP</sequence>
<dbReference type="InterPro" id="IPR001647">
    <property type="entry name" value="HTH_TetR"/>
</dbReference>
<keyword evidence="2 4" id="KW-0238">DNA-binding</keyword>
<dbReference type="PANTHER" id="PTHR47506">
    <property type="entry name" value="TRANSCRIPTIONAL REGULATORY PROTEIN"/>
    <property type="match status" value="1"/>
</dbReference>
<dbReference type="Gene3D" id="1.10.357.10">
    <property type="entry name" value="Tetracycline Repressor, domain 2"/>
    <property type="match status" value="1"/>
</dbReference>
<dbReference type="EMBL" id="BOMH01000047">
    <property type="protein sequence ID" value="GID68414.1"/>
    <property type="molecule type" value="Genomic_DNA"/>
</dbReference>
<dbReference type="PRINTS" id="PR00455">
    <property type="entry name" value="HTHTETR"/>
</dbReference>
<dbReference type="Proteomes" id="UP000619479">
    <property type="component" value="Unassembled WGS sequence"/>
</dbReference>
<dbReference type="Pfam" id="PF00440">
    <property type="entry name" value="TetR_N"/>
    <property type="match status" value="1"/>
</dbReference>
<proteinExistence type="predicted"/>
<protein>
    <recommendedName>
        <fullName evidence="5">HTH tetR-type domain-containing protein</fullName>
    </recommendedName>
</protein>
<name>A0A919IM39_9ACTN</name>
<reference evidence="6" key="1">
    <citation type="submission" date="2021-01" db="EMBL/GenBank/DDBJ databases">
        <title>Whole genome shotgun sequence of Actinoplanes cyaneus NBRC 14990.</title>
        <authorList>
            <person name="Komaki H."/>
            <person name="Tamura T."/>
        </authorList>
    </citation>
    <scope>NUCLEOTIDE SEQUENCE</scope>
    <source>
        <strain evidence="6">NBRC 14990</strain>
    </source>
</reference>
<comment type="caution">
    <text evidence="6">The sequence shown here is derived from an EMBL/GenBank/DDBJ whole genome shotgun (WGS) entry which is preliminary data.</text>
</comment>
<dbReference type="InterPro" id="IPR009057">
    <property type="entry name" value="Homeodomain-like_sf"/>
</dbReference>
<evidence type="ECO:0000256" key="1">
    <source>
        <dbReference type="ARBA" id="ARBA00023015"/>
    </source>
</evidence>
<organism evidence="6 7">
    <name type="scientific">Actinoplanes cyaneus</name>
    <dbReference type="NCBI Taxonomy" id="52696"/>
    <lineage>
        <taxon>Bacteria</taxon>
        <taxon>Bacillati</taxon>
        <taxon>Actinomycetota</taxon>
        <taxon>Actinomycetes</taxon>
        <taxon>Micromonosporales</taxon>
        <taxon>Micromonosporaceae</taxon>
        <taxon>Actinoplanes</taxon>
    </lineage>
</organism>
<dbReference type="GO" id="GO:0003677">
    <property type="term" value="F:DNA binding"/>
    <property type="evidence" value="ECO:0007669"/>
    <property type="project" value="UniProtKB-UniRule"/>
</dbReference>
<dbReference type="AlphaFoldDB" id="A0A919IM39"/>
<keyword evidence="1" id="KW-0805">Transcription regulation</keyword>
<evidence type="ECO:0000259" key="5">
    <source>
        <dbReference type="PROSITE" id="PS50977"/>
    </source>
</evidence>
<dbReference type="SUPFAM" id="SSF48498">
    <property type="entry name" value="Tetracyclin repressor-like, C-terminal domain"/>
    <property type="match status" value="1"/>
</dbReference>
<keyword evidence="3" id="KW-0804">Transcription</keyword>
<dbReference type="PANTHER" id="PTHR47506:SF1">
    <property type="entry name" value="HTH-TYPE TRANSCRIPTIONAL REGULATOR YJDC"/>
    <property type="match status" value="1"/>
</dbReference>
<evidence type="ECO:0000256" key="2">
    <source>
        <dbReference type="ARBA" id="ARBA00023125"/>
    </source>
</evidence>
<dbReference type="InterPro" id="IPR011075">
    <property type="entry name" value="TetR_C"/>
</dbReference>
<evidence type="ECO:0000256" key="4">
    <source>
        <dbReference type="PROSITE-ProRule" id="PRU00335"/>
    </source>
</evidence>
<dbReference type="Pfam" id="PF16925">
    <property type="entry name" value="TetR_C_13"/>
    <property type="match status" value="1"/>
</dbReference>
<accession>A0A919IM39</accession>
<dbReference type="SUPFAM" id="SSF46689">
    <property type="entry name" value="Homeodomain-like"/>
    <property type="match status" value="1"/>
</dbReference>
<dbReference type="InterPro" id="IPR036271">
    <property type="entry name" value="Tet_transcr_reg_TetR-rel_C_sf"/>
</dbReference>
<evidence type="ECO:0000313" key="6">
    <source>
        <dbReference type="EMBL" id="GID68414.1"/>
    </source>
</evidence>
<evidence type="ECO:0000256" key="3">
    <source>
        <dbReference type="ARBA" id="ARBA00023163"/>
    </source>
</evidence>
<gene>
    <name evidence="6" type="ORF">Acy02nite_62950</name>
</gene>
<feature type="domain" description="HTH tetR-type" evidence="5">
    <location>
        <begin position="1"/>
        <end position="55"/>
    </location>
</feature>
<keyword evidence="7" id="KW-1185">Reference proteome</keyword>
<dbReference type="PROSITE" id="PS50977">
    <property type="entry name" value="HTH_TETR_2"/>
    <property type="match status" value="1"/>
</dbReference>
<feature type="DNA-binding region" description="H-T-H motif" evidence="4">
    <location>
        <begin position="18"/>
        <end position="37"/>
    </location>
</feature>